<dbReference type="OrthoDB" id="1645614at2"/>
<name>A0A494Z1Q7_9BACI</name>
<organism evidence="3 4">
    <name type="scientific">Oceanobacillus bengalensis</name>
    <dbReference type="NCBI Taxonomy" id="1435466"/>
    <lineage>
        <taxon>Bacteria</taxon>
        <taxon>Bacillati</taxon>
        <taxon>Bacillota</taxon>
        <taxon>Bacilli</taxon>
        <taxon>Bacillales</taxon>
        <taxon>Bacillaceae</taxon>
        <taxon>Oceanobacillus</taxon>
    </lineage>
</organism>
<keyword evidence="1" id="KW-0812">Transmembrane</keyword>
<evidence type="ECO:0000259" key="2">
    <source>
        <dbReference type="Pfam" id="PF07670"/>
    </source>
</evidence>
<feature type="transmembrane region" description="Helical" evidence="1">
    <location>
        <begin position="291"/>
        <end position="312"/>
    </location>
</feature>
<feature type="transmembrane region" description="Helical" evidence="1">
    <location>
        <begin position="374"/>
        <end position="395"/>
    </location>
</feature>
<feature type="transmembrane region" description="Helical" evidence="1">
    <location>
        <begin position="7"/>
        <end position="24"/>
    </location>
</feature>
<feature type="transmembrane region" description="Helical" evidence="1">
    <location>
        <begin position="206"/>
        <end position="228"/>
    </location>
</feature>
<gene>
    <name evidence="3" type="primary">ylbJ</name>
    <name evidence="3" type="ORF">D8M05_07535</name>
</gene>
<dbReference type="Proteomes" id="UP000281813">
    <property type="component" value="Unassembled WGS sequence"/>
</dbReference>
<dbReference type="RefSeq" id="WP_121130258.1">
    <property type="nucleotide sequence ID" value="NZ_JBHUFK010000007.1"/>
</dbReference>
<keyword evidence="1" id="KW-1133">Transmembrane helix</keyword>
<feature type="transmembrane region" description="Helical" evidence="1">
    <location>
        <begin position="44"/>
        <end position="70"/>
    </location>
</feature>
<dbReference type="AlphaFoldDB" id="A0A494Z1Q7"/>
<feature type="transmembrane region" description="Helical" evidence="1">
    <location>
        <begin position="120"/>
        <end position="141"/>
    </location>
</feature>
<feature type="transmembrane region" description="Helical" evidence="1">
    <location>
        <begin position="234"/>
        <end position="254"/>
    </location>
</feature>
<keyword evidence="1" id="KW-0472">Membrane</keyword>
<dbReference type="NCBIfam" id="TIGR02871">
    <property type="entry name" value="spore_ylbJ"/>
    <property type="match status" value="1"/>
</dbReference>
<keyword evidence="4" id="KW-1185">Reference proteome</keyword>
<feature type="transmembrane region" description="Helical" evidence="1">
    <location>
        <begin position="324"/>
        <end position="342"/>
    </location>
</feature>
<reference evidence="3 4" key="1">
    <citation type="journal article" date="2015" name="Antonie Van Leeuwenhoek">
        <title>Oceanobacillus bengalensis sp. nov., a bacterium isolated from seawater of the Bay of Bengal.</title>
        <authorList>
            <person name="Yongchang O."/>
            <person name="Xiang W."/>
            <person name="Wang G."/>
        </authorList>
    </citation>
    <scope>NUCLEOTIDE SEQUENCE [LARGE SCALE GENOMIC DNA]</scope>
    <source>
        <strain evidence="3 4">MCCC 1K00260</strain>
    </source>
</reference>
<evidence type="ECO:0000313" key="3">
    <source>
        <dbReference type="EMBL" id="RKQ16323.1"/>
    </source>
</evidence>
<dbReference type="Pfam" id="PF07670">
    <property type="entry name" value="Gate"/>
    <property type="match status" value="1"/>
</dbReference>
<evidence type="ECO:0000313" key="4">
    <source>
        <dbReference type="Proteomes" id="UP000281813"/>
    </source>
</evidence>
<dbReference type="EMBL" id="RBZO01000009">
    <property type="protein sequence ID" value="RKQ16323.1"/>
    <property type="molecule type" value="Genomic_DNA"/>
</dbReference>
<comment type="caution">
    <text evidence="3">The sequence shown here is derived from an EMBL/GenBank/DDBJ whole genome shotgun (WGS) entry which is preliminary data.</text>
</comment>
<feature type="domain" description="Nucleoside transporter/FeoB GTPase Gate" evidence="2">
    <location>
        <begin position="42"/>
        <end position="137"/>
    </location>
</feature>
<proteinExistence type="predicted"/>
<feature type="transmembrane region" description="Helical" evidence="1">
    <location>
        <begin position="147"/>
        <end position="169"/>
    </location>
</feature>
<dbReference type="InterPro" id="IPR011642">
    <property type="entry name" value="Gate_dom"/>
</dbReference>
<evidence type="ECO:0000256" key="1">
    <source>
        <dbReference type="SAM" id="Phobius"/>
    </source>
</evidence>
<sequence>MKQIIQTLLFSSVTIFITISLIKFPDETLEASIRGLNLWWEVVFPSLLPFFIVAELLIAFGVVKFLGVLFEPIMRPLFNIPGVGSFGWIMGMASGYPTGAKIASRLREEKQLTRIEAERLVSFTNNSSPLFIFGAISAGFFHDAKLGILLAVCHYGGNALVGICMRFYGRKEEGSKVDKKKNASLKRAFSEMHETRLKDNRPFGEVLGDAVINSIKTLVMVGGFIVLFSVLIKLLFLVGISSIIAVFFEVILLILSLPVDYAIPFFSGLFEITIGANMISQISSDSLLQQAIIISFILGFNGLSIQAQVASILAKTDIRFTPYLFSRFLHGTIASLLTVILYKPLYLDRQVLDMEDIPVNGVTSESVWLDVFDILNRFGPIFTLLFLGLAAILLYRRTTK</sequence>
<dbReference type="InterPro" id="IPR014226">
    <property type="entry name" value="Spore_IM_YlbJ"/>
</dbReference>
<protein>
    <submittedName>
        <fullName evidence="3">Sporulation integral membrane protein YlbJ</fullName>
    </submittedName>
</protein>
<accession>A0A494Z1Q7</accession>